<dbReference type="RefSeq" id="WP_257720169.1">
    <property type="nucleotide sequence ID" value="NZ_JBBWYZ010000005.1"/>
</dbReference>
<dbReference type="EMBL" id="JBBWYZ010000005">
    <property type="protein sequence ID" value="MEK9511474.1"/>
    <property type="molecule type" value="Genomic_DNA"/>
</dbReference>
<evidence type="ECO:0000313" key="2">
    <source>
        <dbReference type="Proteomes" id="UP001387447"/>
    </source>
</evidence>
<keyword evidence="2" id="KW-1185">Reference proteome</keyword>
<name>A0ABU9EHR4_LIMFS</name>
<organism evidence="1 2">
    <name type="scientific">Limnospira fusiformis PMC 851.14</name>
    <dbReference type="NCBI Taxonomy" id="2219512"/>
    <lineage>
        <taxon>Bacteria</taxon>
        <taxon>Bacillati</taxon>
        <taxon>Cyanobacteriota</taxon>
        <taxon>Cyanophyceae</taxon>
        <taxon>Oscillatoriophycideae</taxon>
        <taxon>Oscillatoriales</taxon>
        <taxon>Sirenicapillariaceae</taxon>
        <taxon>Limnospira</taxon>
    </lineage>
</organism>
<evidence type="ECO:0000313" key="1">
    <source>
        <dbReference type="EMBL" id="MEK9511474.1"/>
    </source>
</evidence>
<proteinExistence type="predicted"/>
<gene>
    <name evidence="1" type="ORF">AAEJ74_07135</name>
</gene>
<protein>
    <submittedName>
        <fullName evidence="1">Uncharacterized protein</fullName>
    </submittedName>
</protein>
<accession>A0ABU9EHR4</accession>
<reference evidence="1 2" key="1">
    <citation type="journal article" date="2024" name="Front. Microbiol.">
        <title>Transcriptomic insights into the dominance of two phototrophs throughout the water column of a tropical hypersaline-alkaline crater lake (Dziani Dzaha, Mayotte).</title>
        <authorList>
            <person name="Duperron S."/>
            <person name="Halary S."/>
            <person name="Bouly J.-P."/>
            <person name="Roussel T."/>
            <person name="Hugoni M."/>
            <person name="Bruto M."/>
            <person name="Oger P."/>
            <person name="Duval C."/>
            <person name="Woo A."/>
            <person name="Jezequiel D."/>
            <person name="Ader M."/>
            <person name="Leboulanger C."/>
            <person name="Agogue H."/>
            <person name="Grossi V."/>
            <person name="Trousselier M."/>
            <person name="Bernard C."/>
        </authorList>
    </citation>
    <scope>NUCLEOTIDE SEQUENCE [LARGE SCALE GENOMIC DNA]</scope>
    <source>
        <strain evidence="1 2">PMC 851.14</strain>
    </source>
</reference>
<sequence length="44" mass="5023">MGIIVNLIYFGSGRSLLLHYYRQISNAQWKGLVESQGFVPSNHQ</sequence>
<dbReference type="Proteomes" id="UP001387447">
    <property type="component" value="Unassembled WGS sequence"/>
</dbReference>
<comment type="caution">
    <text evidence="1">The sequence shown here is derived from an EMBL/GenBank/DDBJ whole genome shotgun (WGS) entry which is preliminary data.</text>
</comment>